<dbReference type="InterPro" id="IPR005025">
    <property type="entry name" value="FMN_Rdtase-like_dom"/>
</dbReference>
<name>A0A1G6II43_9BACI</name>
<evidence type="ECO:0000256" key="1">
    <source>
        <dbReference type="ARBA" id="ARBA00022630"/>
    </source>
</evidence>
<dbReference type="Pfam" id="PF03358">
    <property type="entry name" value="FMN_red"/>
    <property type="match status" value="1"/>
</dbReference>
<dbReference type="Proteomes" id="UP000242949">
    <property type="component" value="Unassembled WGS sequence"/>
</dbReference>
<dbReference type="SUPFAM" id="SSF52218">
    <property type="entry name" value="Flavoproteins"/>
    <property type="match status" value="1"/>
</dbReference>
<dbReference type="GO" id="GO:0016491">
    <property type="term" value="F:oxidoreductase activity"/>
    <property type="evidence" value="ECO:0007669"/>
    <property type="project" value="UniProtKB-KW"/>
</dbReference>
<dbReference type="PANTHER" id="PTHR43408:SF2">
    <property type="entry name" value="FMN REDUCTASE (NADPH)"/>
    <property type="match status" value="1"/>
</dbReference>
<keyword evidence="2" id="KW-0288">FMN</keyword>
<dbReference type="STRING" id="1612202.SAMN05421734_10441"/>
<organism evidence="5 6">
    <name type="scientific">Pelagirhabdus alkalitolerans</name>
    <dbReference type="NCBI Taxonomy" id="1612202"/>
    <lineage>
        <taxon>Bacteria</taxon>
        <taxon>Bacillati</taxon>
        <taxon>Bacillota</taxon>
        <taxon>Bacilli</taxon>
        <taxon>Bacillales</taxon>
        <taxon>Bacillaceae</taxon>
        <taxon>Pelagirhabdus</taxon>
    </lineage>
</organism>
<evidence type="ECO:0000256" key="2">
    <source>
        <dbReference type="ARBA" id="ARBA00022643"/>
    </source>
</evidence>
<proteinExistence type="predicted"/>
<dbReference type="AlphaFoldDB" id="A0A1G6II43"/>
<dbReference type="OrthoDB" id="1643408at2"/>
<accession>A0A1G6II43</accession>
<dbReference type="InterPro" id="IPR051814">
    <property type="entry name" value="NAD(P)H-dep_FMN_reductase"/>
</dbReference>
<sequence length="188" mass="21494">MNILLLSGSTIGSKTRIAMEHCYKQLKQHSPESEITFIDLADYQLQFSDGRHYLDYDGDTAHVTQSIMNADIIMIGSPIFQASIPGTLKNVFDLLPTDGLRDKVISMIITAGSSKHYLVPMIQLKPILTYMKGSVVDDYVFIEEKDYHLKEIVNDDVFLRIDRLIDDTITQYDALQYTKEKEVEKYGF</sequence>
<gene>
    <name evidence="5" type="ORF">SAMN05421734_10441</name>
</gene>
<dbReference type="EMBL" id="FMYI01000004">
    <property type="protein sequence ID" value="SDC06090.1"/>
    <property type="molecule type" value="Genomic_DNA"/>
</dbReference>
<protein>
    <submittedName>
        <fullName evidence="5">FMN reductase</fullName>
    </submittedName>
</protein>
<evidence type="ECO:0000256" key="3">
    <source>
        <dbReference type="ARBA" id="ARBA00023002"/>
    </source>
</evidence>
<dbReference type="RefSeq" id="WP_090794912.1">
    <property type="nucleotide sequence ID" value="NZ_FMYI01000004.1"/>
</dbReference>
<dbReference type="PANTHER" id="PTHR43408">
    <property type="entry name" value="FMN REDUCTASE (NADPH)"/>
    <property type="match status" value="1"/>
</dbReference>
<evidence type="ECO:0000259" key="4">
    <source>
        <dbReference type="Pfam" id="PF03358"/>
    </source>
</evidence>
<keyword evidence="1" id="KW-0285">Flavoprotein</keyword>
<feature type="domain" description="NADPH-dependent FMN reductase-like" evidence="4">
    <location>
        <begin position="1"/>
        <end position="143"/>
    </location>
</feature>
<keyword evidence="6" id="KW-1185">Reference proteome</keyword>
<keyword evidence="3" id="KW-0560">Oxidoreductase</keyword>
<dbReference type="Gene3D" id="3.40.50.360">
    <property type="match status" value="1"/>
</dbReference>
<dbReference type="InterPro" id="IPR029039">
    <property type="entry name" value="Flavoprotein-like_sf"/>
</dbReference>
<evidence type="ECO:0000313" key="5">
    <source>
        <dbReference type="EMBL" id="SDC06090.1"/>
    </source>
</evidence>
<evidence type="ECO:0000313" key="6">
    <source>
        <dbReference type="Proteomes" id="UP000242949"/>
    </source>
</evidence>
<reference evidence="6" key="1">
    <citation type="submission" date="2016-09" db="EMBL/GenBank/DDBJ databases">
        <authorList>
            <person name="Varghese N."/>
            <person name="Submissions S."/>
        </authorList>
    </citation>
    <scope>NUCLEOTIDE SEQUENCE [LARGE SCALE GENOMIC DNA]</scope>
    <source>
        <strain evidence="6">S5</strain>
    </source>
</reference>